<name>A0A411AW59_9CAUD</name>
<reference evidence="2 3" key="1">
    <citation type="submission" date="2019-01" db="EMBL/GenBank/DDBJ databases">
        <title>Complete genome sequence of Pantoea phage vB_PagM_LIET2.</title>
        <authorList>
            <person name="Truncaite L."/>
            <person name="Simoliuniene M."/>
            <person name="Kazlauskas D."/>
            <person name="Meskys R."/>
            <person name="Simoliunas E."/>
        </authorList>
    </citation>
    <scope>NUCLEOTIDE SEQUENCE [LARGE SCALE GENOMIC DNA]</scope>
</reference>
<keyword evidence="1" id="KW-0812">Transmembrane</keyword>
<organism evidence="2 3">
    <name type="scientific">Pantoea phage vB_PagM_LIET2</name>
    <dbReference type="NCBI Taxonomy" id="2508071"/>
    <lineage>
        <taxon>Viruses</taxon>
        <taxon>Duplodnaviria</taxon>
        <taxon>Heunggongvirae</taxon>
        <taxon>Uroviricota</taxon>
        <taxon>Caudoviricetes</taxon>
        <taxon>Lietduovirus</taxon>
        <taxon>Lietduovirus LIET2</taxon>
    </lineage>
</organism>
<proteinExistence type="predicted"/>
<keyword evidence="1" id="KW-0472">Membrane</keyword>
<keyword evidence="3" id="KW-1185">Reference proteome</keyword>
<dbReference type="EMBL" id="MK388689">
    <property type="protein sequence ID" value="QAX92319.1"/>
    <property type="molecule type" value="Genomic_DNA"/>
</dbReference>
<evidence type="ECO:0000256" key="1">
    <source>
        <dbReference type="SAM" id="Phobius"/>
    </source>
</evidence>
<dbReference type="Proteomes" id="UP000289486">
    <property type="component" value="Segment"/>
</dbReference>
<accession>A0A411AW59</accession>
<keyword evidence="1" id="KW-1133">Transmembrane helix</keyword>
<protein>
    <submittedName>
        <fullName evidence="2">Uncharacterized protein</fullName>
    </submittedName>
</protein>
<evidence type="ECO:0000313" key="2">
    <source>
        <dbReference type="EMBL" id="QAX92319.1"/>
    </source>
</evidence>
<evidence type="ECO:0000313" key="3">
    <source>
        <dbReference type="Proteomes" id="UP000289486"/>
    </source>
</evidence>
<gene>
    <name evidence="2" type="ORF">LIET2_gp067</name>
</gene>
<sequence length="41" mass="4649">MQDYTGCFFTAMILSIIGIVAIIGGAIWLMHFLYSHLNWIS</sequence>
<feature type="transmembrane region" description="Helical" evidence="1">
    <location>
        <begin position="7"/>
        <end position="34"/>
    </location>
</feature>